<reference evidence="1" key="1">
    <citation type="journal article" date="2015" name="Nature">
        <title>Complex archaea that bridge the gap between prokaryotes and eukaryotes.</title>
        <authorList>
            <person name="Spang A."/>
            <person name="Saw J.H."/>
            <person name="Jorgensen S.L."/>
            <person name="Zaremba-Niedzwiedzka K."/>
            <person name="Martijn J."/>
            <person name="Lind A.E."/>
            <person name="van Eijk R."/>
            <person name="Schleper C."/>
            <person name="Guy L."/>
            <person name="Ettema T.J."/>
        </authorList>
    </citation>
    <scope>NUCLEOTIDE SEQUENCE</scope>
</reference>
<name>A0A0F8ZTE2_9ZZZZ</name>
<accession>A0A0F8ZTE2</accession>
<evidence type="ECO:0008006" key="2">
    <source>
        <dbReference type="Google" id="ProtNLM"/>
    </source>
</evidence>
<comment type="caution">
    <text evidence="1">The sequence shown here is derived from an EMBL/GenBank/DDBJ whole genome shotgun (WGS) entry which is preliminary data.</text>
</comment>
<organism evidence="1">
    <name type="scientific">marine sediment metagenome</name>
    <dbReference type="NCBI Taxonomy" id="412755"/>
    <lineage>
        <taxon>unclassified sequences</taxon>
        <taxon>metagenomes</taxon>
        <taxon>ecological metagenomes</taxon>
    </lineage>
</organism>
<feature type="non-terminal residue" evidence="1">
    <location>
        <position position="62"/>
    </location>
</feature>
<evidence type="ECO:0000313" key="1">
    <source>
        <dbReference type="EMBL" id="KKK89250.1"/>
    </source>
</evidence>
<proteinExistence type="predicted"/>
<gene>
    <name evidence="1" type="ORF">LCGC14_2734960</name>
</gene>
<dbReference type="EMBL" id="LAZR01049611">
    <property type="protein sequence ID" value="KKK89250.1"/>
    <property type="molecule type" value="Genomic_DNA"/>
</dbReference>
<sequence>MNGETVKYHKYEGSSGKISIPTSVAKSLNWGHKDDIGIIIKNIDGKQGLFLWKREKEVMHHN</sequence>
<dbReference type="AlphaFoldDB" id="A0A0F8ZTE2"/>
<protein>
    <recommendedName>
        <fullName evidence="2">SpoVT-AbrB domain-containing protein</fullName>
    </recommendedName>
</protein>